<dbReference type="InParanoid" id="S7W9L5"/>
<evidence type="ECO:0000313" key="3">
    <source>
        <dbReference type="EMBL" id="EPR78437.1"/>
    </source>
</evidence>
<accession>S7W9L5</accession>
<feature type="domain" description="Vacuolar import/degradation Vid27 C-terminal" evidence="2">
    <location>
        <begin position="433"/>
        <end position="758"/>
    </location>
</feature>
<dbReference type="EMBL" id="ATCN01000786">
    <property type="protein sequence ID" value="EPR78437.1"/>
    <property type="molecule type" value="Genomic_DNA"/>
</dbReference>
<protein>
    <submittedName>
        <fullName evidence="3">VID27 cytoplasmic protein</fullName>
    </submittedName>
</protein>
<proteinExistence type="predicted"/>
<evidence type="ECO:0000313" key="4">
    <source>
        <dbReference type="Proteomes" id="UP000014978"/>
    </source>
</evidence>
<dbReference type="HOGENOM" id="CLU_367677_0_0_1"/>
<dbReference type="Pfam" id="PF08553">
    <property type="entry name" value="VID27"/>
    <property type="match status" value="1"/>
</dbReference>
<dbReference type="InterPro" id="IPR040458">
    <property type="entry name" value="Vid27"/>
</dbReference>
<dbReference type="PANTHER" id="PTHR31913">
    <property type="entry name" value="VACUOLAR IMPORT AND DEGRADATION PROTEIN 27"/>
    <property type="match status" value="1"/>
</dbReference>
<dbReference type="VEuPathDB" id="MicrosporidiaDB:SLOPH_2397"/>
<dbReference type="GO" id="GO:0005634">
    <property type="term" value="C:nucleus"/>
    <property type="evidence" value="ECO:0007669"/>
    <property type="project" value="TreeGrafter"/>
</dbReference>
<dbReference type="Gene3D" id="2.130.10.10">
    <property type="entry name" value="YVTN repeat-like/Quinoprotein amine dehydrogenase"/>
    <property type="match status" value="1"/>
</dbReference>
<sequence>MFSFFTSYFKTTALGTLYKNNKLYKKHTRISIKEDKDICLILDNKYEEEVFTVEDITHIHLDNEFLEFRYNGDRYKYIVETKDKKKLEQLYNDIVTKNNNSNNDKDIKDTKVDNSDDNINKNIINKNKNIIKEKIQHKVDETNKEDISTDEISFESYKDESTDADFKEVEYVSSTEELSYECSKESNNINDKNTNDNKQSNNTNCIEENKDIIYKGNNILFSIFNALDNKFTDGIEVSIELFKNINNYYLKIFINDSNVDRNIIYLENITTVYYTNKDLHSFTWSIKNTNRINSKYNTDINTNKNISNKRNSKNNKNINTNNNTTTTNINTNSEYNSFTLIFSDVEEFNIFSNKYFRCLVEDDEYNSIEGTLLEYKEIDYKEYDIKSNRYIDNRNIENLDNDSTYSLAQQKTRYSKRDEERLNYNKRDENNFNKQLCVGKKNIYVSTDNKINVFNKDLDHRSTYNCNTEIDRLIENMNNIYVTDKHNIQMVDIEKGKIIRNWNESVNDIISNNNKYNDDSTITGIKDNGLITLDSRVKDSIKGRTYKTKTDLLYGSRNNDNLAVVSKKGDLRLYSDINSNAKVLLPGYGDSCKGIDVSKNGRYVLRTYDYYMILDIIDYTTDVKDVNNKNDNDKNDVNKNDNNKKDNIKDNTTDISYKKVKKNTIKSIRLSLLAEHISLGILSRGTFSIENDIISSIGNYILLWKIKDILLSIENNTMNNICYEITRNKIEIVEDRFIDNSKEIVVATVEDIKKLKRK</sequence>
<keyword evidence="4" id="KW-1185">Reference proteome</keyword>
<evidence type="ECO:0000259" key="2">
    <source>
        <dbReference type="Pfam" id="PF08553"/>
    </source>
</evidence>
<dbReference type="InterPro" id="IPR013863">
    <property type="entry name" value="VID27_C"/>
</dbReference>
<dbReference type="OrthoDB" id="10251113at2759"/>
<evidence type="ECO:0000256" key="1">
    <source>
        <dbReference type="SAM" id="MobiDB-lite"/>
    </source>
</evidence>
<dbReference type="AlphaFoldDB" id="S7W9L5"/>
<dbReference type="Proteomes" id="UP000014978">
    <property type="component" value="Unassembled WGS sequence"/>
</dbReference>
<gene>
    <name evidence="3" type="ORF">SLOPH_2397</name>
</gene>
<dbReference type="OMA" id="NICYEIT"/>
<dbReference type="PANTHER" id="PTHR31913:SF0">
    <property type="entry name" value="VACUOLAR IMPORT AND DEGRADATION PROTEIN 27"/>
    <property type="match status" value="1"/>
</dbReference>
<feature type="region of interest" description="Disordered" evidence="1">
    <location>
        <begin position="303"/>
        <end position="323"/>
    </location>
</feature>
<feature type="region of interest" description="Disordered" evidence="1">
    <location>
        <begin position="627"/>
        <end position="647"/>
    </location>
</feature>
<dbReference type="GO" id="GO:0005737">
    <property type="term" value="C:cytoplasm"/>
    <property type="evidence" value="ECO:0007669"/>
    <property type="project" value="TreeGrafter"/>
</dbReference>
<organism evidence="3 4">
    <name type="scientific">Spraguea lophii (strain 42_110)</name>
    <name type="common">Microsporidian parasite</name>
    <dbReference type="NCBI Taxonomy" id="1358809"/>
    <lineage>
        <taxon>Eukaryota</taxon>
        <taxon>Fungi</taxon>
        <taxon>Fungi incertae sedis</taxon>
        <taxon>Microsporidia</taxon>
        <taxon>Spragueidae</taxon>
        <taxon>Spraguea</taxon>
    </lineage>
</organism>
<dbReference type="InterPro" id="IPR015943">
    <property type="entry name" value="WD40/YVTN_repeat-like_dom_sf"/>
</dbReference>
<name>S7W9L5_SPRLO</name>
<reference evidence="4" key="1">
    <citation type="journal article" date="2013" name="PLoS Genet.">
        <title>The genome of Spraguea lophii and the basis of host-microsporidian interactions.</title>
        <authorList>
            <person name="Campbell S.E."/>
            <person name="Williams T.A."/>
            <person name="Yousuf A."/>
            <person name="Soanes D.M."/>
            <person name="Paszkiewicz K.H."/>
            <person name="Williams B.A.P."/>
        </authorList>
    </citation>
    <scope>NUCLEOTIDE SEQUENCE [LARGE SCALE GENOMIC DNA]</scope>
    <source>
        <strain evidence="4">42_110</strain>
    </source>
</reference>
<comment type="caution">
    <text evidence="3">The sequence shown here is derived from an EMBL/GenBank/DDBJ whole genome shotgun (WGS) entry which is preliminary data.</text>
</comment>